<reference evidence="3" key="1">
    <citation type="submission" date="2021-07" db="EMBL/GenBank/DDBJ databases">
        <authorList>
            <person name="Durling M."/>
        </authorList>
    </citation>
    <scope>NUCLEOTIDE SEQUENCE</scope>
</reference>
<evidence type="ECO:0000256" key="1">
    <source>
        <dbReference type="SAM" id="MobiDB-lite"/>
    </source>
</evidence>
<dbReference type="Proteomes" id="UP000701801">
    <property type="component" value="Unassembled WGS sequence"/>
</dbReference>
<feature type="compositionally biased region" description="Basic and acidic residues" evidence="1">
    <location>
        <begin position="31"/>
        <end position="42"/>
    </location>
</feature>
<comment type="caution">
    <text evidence="3">The sequence shown here is derived from an EMBL/GenBank/DDBJ whole genome shotgun (WGS) entry which is preliminary data.</text>
</comment>
<feature type="compositionally biased region" description="Basic and acidic residues" evidence="1">
    <location>
        <begin position="192"/>
        <end position="217"/>
    </location>
</feature>
<organism evidence="3 4">
    <name type="scientific">Hymenoscyphus albidus</name>
    <dbReference type="NCBI Taxonomy" id="595503"/>
    <lineage>
        <taxon>Eukaryota</taxon>
        <taxon>Fungi</taxon>
        <taxon>Dikarya</taxon>
        <taxon>Ascomycota</taxon>
        <taxon>Pezizomycotina</taxon>
        <taxon>Leotiomycetes</taxon>
        <taxon>Helotiales</taxon>
        <taxon>Helotiaceae</taxon>
        <taxon>Hymenoscyphus</taxon>
    </lineage>
</organism>
<evidence type="ECO:0000313" key="4">
    <source>
        <dbReference type="Proteomes" id="UP000701801"/>
    </source>
</evidence>
<feature type="region of interest" description="Disordered" evidence="1">
    <location>
        <begin position="31"/>
        <end position="64"/>
    </location>
</feature>
<feature type="region of interest" description="Disordered" evidence="1">
    <location>
        <begin position="187"/>
        <end position="217"/>
    </location>
</feature>
<dbReference type="AlphaFoldDB" id="A0A9N9PZM6"/>
<protein>
    <submittedName>
        <fullName evidence="3">Uncharacterized protein</fullName>
    </submittedName>
</protein>
<keyword evidence="4" id="KW-1185">Reference proteome</keyword>
<dbReference type="EMBL" id="CAJVRM010000401">
    <property type="protein sequence ID" value="CAG8980623.1"/>
    <property type="molecule type" value="Genomic_DNA"/>
</dbReference>
<dbReference type="OrthoDB" id="3014608at2759"/>
<keyword evidence="2" id="KW-0732">Signal</keyword>
<accession>A0A9N9PZM6</accession>
<name>A0A9N9PZM6_9HELO</name>
<evidence type="ECO:0000256" key="2">
    <source>
        <dbReference type="SAM" id="SignalP"/>
    </source>
</evidence>
<feature type="chain" id="PRO_5040374437" evidence="2">
    <location>
        <begin position="20"/>
        <end position="217"/>
    </location>
</feature>
<proteinExistence type="predicted"/>
<evidence type="ECO:0000313" key="3">
    <source>
        <dbReference type="EMBL" id="CAG8980623.1"/>
    </source>
</evidence>
<gene>
    <name evidence="3" type="ORF">HYALB_00012440</name>
</gene>
<sequence>MRLLRTIFLAVQLSLAVQAVALPATKKTNEVIKKPDETKDKPAATPTPVDKAGPEFDGSFGKNTTLKAGPKTGWHFKTSLGNIEVDMMTDKDLTFTVTENKDPKGTAPTGFKFLDPNSYTIAISDDGQINQVDYIFTGSNIAKGATARTGKLVGGKFVFEGENIFDKEVSELKCKVKTVNGEWAIFTPDKNGGTEKEKPNGTHKEKTGGKRSIEWDG</sequence>
<feature type="signal peptide" evidence="2">
    <location>
        <begin position="1"/>
        <end position="19"/>
    </location>
</feature>